<dbReference type="GO" id="GO:0004185">
    <property type="term" value="F:serine-type carboxypeptidase activity"/>
    <property type="evidence" value="ECO:0007669"/>
    <property type="project" value="InterPro"/>
</dbReference>
<dbReference type="InterPro" id="IPR029058">
    <property type="entry name" value="AB_hydrolase_fold"/>
</dbReference>
<dbReference type="GeneID" id="8860208"/>
<dbReference type="GO" id="GO:0006508">
    <property type="term" value="P:proteolysis"/>
    <property type="evidence" value="ECO:0007669"/>
    <property type="project" value="InterPro"/>
</dbReference>
<dbReference type="InterPro" id="IPR001563">
    <property type="entry name" value="Peptidase_S10"/>
</dbReference>
<comment type="similarity">
    <text evidence="1">Belongs to the peptidase S10 family.</text>
</comment>
<evidence type="ECO:0000313" key="3">
    <source>
        <dbReference type="EMBL" id="EFC35324.1"/>
    </source>
</evidence>
<feature type="non-terminal residue" evidence="3">
    <location>
        <position position="328"/>
    </location>
</feature>
<name>D2W6H8_NAEGR</name>
<feature type="region of interest" description="Disordered" evidence="2">
    <location>
        <begin position="205"/>
        <end position="240"/>
    </location>
</feature>
<proteinExistence type="inferred from homology"/>
<reference evidence="3 4" key="1">
    <citation type="journal article" date="2010" name="Cell">
        <title>The genome of Naegleria gruberi illuminates early eukaryotic versatility.</title>
        <authorList>
            <person name="Fritz-Laylin L.K."/>
            <person name="Prochnik S.E."/>
            <person name="Ginger M.L."/>
            <person name="Dacks J.B."/>
            <person name="Carpenter M.L."/>
            <person name="Field M.C."/>
            <person name="Kuo A."/>
            <person name="Paredez A."/>
            <person name="Chapman J."/>
            <person name="Pham J."/>
            <person name="Shu S."/>
            <person name="Neupane R."/>
            <person name="Cipriano M."/>
            <person name="Mancuso J."/>
            <person name="Tu H."/>
            <person name="Salamov A."/>
            <person name="Lindquist E."/>
            <person name="Shapiro H."/>
            <person name="Lucas S."/>
            <person name="Grigoriev I.V."/>
            <person name="Cande W.Z."/>
            <person name="Fulton C."/>
            <person name="Rokhsar D.S."/>
            <person name="Dawson S.C."/>
        </authorList>
    </citation>
    <scope>NUCLEOTIDE SEQUENCE [LARGE SCALE GENOMIC DNA]</scope>
    <source>
        <strain evidence="3 4">NEG-M</strain>
    </source>
</reference>
<feature type="compositionally biased region" description="Basic residues" evidence="2">
    <location>
        <begin position="231"/>
        <end position="240"/>
    </location>
</feature>
<keyword evidence="4" id="KW-1185">Reference proteome</keyword>
<accession>D2W6H8</accession>
<sequence>MPKRSINSKNHPLFQLHTHRATSRRSSFSIVGDESDSPCVPDHSVISYFNTPAVRSAIGATHIGNPNGWQVCSTFINYTTIYTTMLPFYTKLLPQIRILVYSGDVDTVLNTLGTQAGINKLGLTVSVPYSQWLHNDVNGNPVVDGFYKKYSNGRGLTFVTVRGESETLILLRKLFIEQALQQENELGGVFDFTSSIDRKIVSEEKNNEQNSIITTSSSDESDKEGVENENHHKRKLTRRIRKEEKTCKKKKINDHDETPSEIDEEVIILTIQKQLDEEQASSSIRKGRRQLDYTLCEVHDDVPYTFHCHPIEIDRKTKLPINMANLIS</sequence>
<gene>
    <name evidence="3" type="ORF">NAEGRDRAFT_54978</name>
</gene>
<dbReference type="EMBL" id="GG739363">
    <property type="protein sequence ID" value="EFC35324.1"/>
    <property type="molecule type" value="Genomic_DNA"/>
</dbReference>
<dbReference type="Proteomes" id="UP000006671">
    <property type="component" value="Unassembled WGS sequence"/>
</dbReference>
<dbReference type="AlphaFoldDB" id="D2W6H8"/>
<dbReference type="OrthoDB" id="443318at2759"/>
<dbReference type="MEROPS" id="S10.A47"/>
<dbReference type="VEuPathDB" id="AmoebaDB:NAEGRDRAFT_54978"/>
<dbReference type="Pfam" id="PF00450">
    <property type="entry name" value="Peptidase_S10"/>
    <property type="match status" value="1"/>
</dbReference>
<dbReference type="KEGG" id="ngr:NAEGRDRAFT_54978"/>
<dbReference type="RefSeq" id="XP_002668068.1">
    <property type="nucleotide sequence ID" value="XM_002668022.1"/>
</dbReference>
<evidence type="ECO:0000313" key="4">
    <source>
        <dbReference type="Proteomes" id="UP000006671"/>
    </source>
</evidence>
<dbReference type="eggNOG" id="KOG1282">
    <property type="taxonomic scope" value="Eukaryota"/>
</dbReference>
<evidence type="ECO:0000256" key="2">
    <source>
        <dbReference type="SAM" id="MobiDB-lite"/>
    </source>
</evidence>
<dbReference type="SUPFAM" id="SSF53474">
    <property type="entry name" value="alpha/beta-Hydrolases"/>
    <property type="match status" value="1"/>
</dbReference>
<organism evidence="4">
    <name type="scientific">Naegleria gruberi</name>
    <name type="common">Amoeba</name>
    <dbReference type="NCBI Taxonomy" id="5762"/>
    <lineage>
        <taxon>Eukaryota</taxon>
        <taxon>Discoba</taxon>
        <taxon>Heterolobosea</taxon>
        <taxon>Tetramitia</taxon>
        <taxon>Eutetramitia</taxon>
        <taxon>Vahlkampfiidae</taxon>
        <taxon>Naegleria</taxon>
    </lineage>
</organism>
<dbReference type="InParanoid" id="D2W6H8"/>
<dbReference type="Gene3D" id="3.40.50.12670">
    <property type="match status" value="1"/>
</dbReference>
<protein>
    <submittedName>
        <fullName evidence="3">Predicted protein</fullName>
    </submittedName>
</protein>
<evidence type="ECO:0000256" key="1">
    <source>
        <dbReference type="ARBA" id="ARBA00009431"/>
    </source>
</evidence>